<dbReference type="EMBL" id="HBHX01036027">
    <property type="protein sequence ID" value="CAE0119306.1"/>
    <property type="molecule type" value="Transcribed_RNA"/>
</dbReference>
<reference evidence="2" key="1">
    <citation type="submission" date="2021-01" db="EMBL/GenBank/DDBJ databases">
        <authorList>
            <person name="Corre E."/>
            <person name="Pelletier E."/>
            <person name="Niang G."/>
            <person name="Scheremetjew M."/>
            <person name="Finn R."/>
            <person name="Kale V."/>
            <person name="Holt S."/>
            <person name="Cochrane G."/>
            <person name="Meng A."/>
            <person name="Brown T."/>
            <person name="Cohen L."/>
        </authorList>
    </citation>
    <scope>NUCLEOTIDE SEQUENCE</scope>
    <source>
        <strain evidence="2">CCMP281</strain>
    </source>
</reference>
<accession>A0A7S3AYF0</accession>
<evidence type="ECO:0000313" key="2">
    <source>
        <dbReference type="EMBL" id="CAE0119306.1"/>
    </source>
</evidence>
<dbReference type="AlphaFoldDB" id="A0A7S3AYF0"/>
<feature type="region of interest" description="Disordered" evidence="1">
    <location>
        <begin position="112"/>
        <end position="153"/>
    </location>
</feature>
<protein>
    <submittedName>
        <fullName evidence="2">Uncharacterized protein</fullName>
    </submittedName>
</protein>
<feature type="region of interest" description="Disordered" evidence="1">
    <location>
        <begin position="1"/>
        <end position="69"/>
    </location>
</feature>
<name>A0A7S3AYF0_9EUKA</name>
<proteinExistence type="predicted"/>
<organism evidence="2">
    <name type="scientific">Haptolina ericina</name>
    <dbReference type="NCBI Taxonomy" id="156174"/>
    <lineage>
        <taxon>Eukaryota</taxon>
        <taxon>Haptista</taxon>
        <taxon>Haptophyta</taxon>
        <taxon>Prymnesiophyceae</taxon>
        <taxon>Prymnesiales</taxon>
        <taxon>Prymnesiaceae</taxon>
        <taxon>Haptolina</taxon>
    </lineage>
</organism>
<sequence length="153" mass="14874">MPHPLAGGEAGGGGDAAAVEATRPLAPPSGDNDAANEQIPPLTVVPAQSDKGSERTVDPPNASQVAAVGDAGVADAETVGTGGSGAVLGLSSNSASEGYSVIGSDEDVSVIGSDDHVTSAPDHAAKMGGTHTVSSVTAPSAAEEDDDDWGDWE</sequence>
<gene>
    <name evidence="2" type="ORF">HERI1096_LOCUS20005</name>
</gene>
<evidence type="ECO:0000256" key="1">
    <source>
        <dbReference type="SAM" id="MobiDB-lite"/>
    </source>
</evidence>
<feature type="compositionally biased region" description="Acidic residues" evidence="1">
    <location>
        <begin position="142"/>
        <end position="153"/>
    </location>
</feature>